<organism evidence="2 3">
    <name type="scientific">Cannabis sativa</name>
    <name type="common">Hemp</name>
    <name type="synonym">Marijuana</name>
    <dbReference type="NCBI Taxonomy" id="3483"/>
    <lineage>
        <taxon>Eukaryota</taxon>
        <taxon>Viridiplantae</taxon>
        <taxon>Streptophyta</taxon>
        <taxon>Embryophyta</taxon>
        <taxon>Tracheophyta</taxon>
        <taxon>Spermatophyta</taxon>
        <taxon>Magnoliopsida</taxon>
        <taxon>eudicotyledons</taxon>
        <taxon>Gunneridae</taxon>
        <taxon>Pentapetalae</taxon>
        <taxon>rosids</taxon>
        <taxon>fabids</taxon>
        <taxon>Rosales</taxon>
        <taxon>Cannabaceae</taxon>
        <taxon>Cannabis</taxon>
    </lineage>
</organism>
<evidence type="ECO:0000256" key="1">
    <source>
        <dbReference type="SAM" id="MobiDB-lite"/>
    </source>
</evidence>
<sequence length="405" mass="43345">MDEVVGDSGGKQGRCISLNEVSISLAPSVVTTKVKVEPTDGLLAGSNTFRFMFENGSISKRVLEHGPWCVKGDMLVLLSLSFGFGVKSGTSLAMNEGNEIVAIGDGLKSIGVVRSSPVPEMVAKDLPVAAAPITRKGISRSMRGRSSRGRGGTQGLRAWHPRSSPATEGVGANLGVVSLSPHLEIEKSFALLPITKDILNGNGGGQDHSDHLDEKRSLSKKFQAQKGYLQELAAFASQGPIKRKAGHCDIGVPPSLETNERTTLVKKRRLDVDNHLLKIVLKWTMRRVKSVVRDFPRGVGPSGINPVVSGENDGFGESDEPFMDDESTPVSTNNLSAGRSQNVDKPVSTDQSKRLSAWKKKARLADIAIPKKNHVLINDLGSVVGGPVDIVTPMEEVESPPPQEQ</sequence>
<dbReference type="Gramene" id="evm.model.10.2">
    <property type="protein sequence ID" value="cds.evm.model.10.2"/>
    <property type="gene ID" value="evm.TU.10.2"/>
</dbReference>
<feature type="compositionally biased region" description="Polar residues" evidence="1">
    <location>
        <begin position="328"/>
        <end position="343"/>
    </location>
</feature>
<evidence type="ECO:0000313" key="3">
    <source>
        <dbReference type="Proteomes" id="UP000596661"/>
    </source>
</evidence>
<feature type="region of interest" description="Disordered" evidence="1">
    <location>
        <begin position="301"/>
        <end position="355"/>
    </location>
</feature>
<feature type="compositionally biased region" description="Acidic residues" evidence="1">
    <location>
        <begin position="314"/>
        <end position="327"/>
    </location>
</feature>
<name>A0A803QLL1_CANSA</name>
<protein>
    <recommendedName>
        <fullName evidence="4">DUF4283 domain-containing protein</fullName>
    </recommendedName>
</protein>
<feature type="region of interest" description="Disordered" evidence="1">
    <location>
        <begin position="139"/>
        <end position="164"/>
    </location>
</feature>
<evidence type="ECO:0000313" key="2">
    <source>
        <dbReference type="EnsemblPlants" id="cds.evm.model.10.2"/>
    </source>
</evidence>
<dbReference type="AlphaFoldDB" id="A0A803QLL1"/>
<accession>A0A803QLL1</accession>
<reference evidence="2" key="1">
    <citation type="submission" date="2021-03" db="UniProtKB">
        <authorList>
            <consortium name="EnsemblPlants"/>
        </authorList>
    </citation>
    <scope>IDENTIFICATION</scope>
</reference>
<proteinExistence type="predicted"/>
<evidence type="ECO:0008006" key="4">
    <source>
        <dbReference type="Google" id="ProtNLM"/>
    </source>
</evidence>
<dbReference type="EnsemblPlants" id="evm.model.10.2">
    <property type="protein sequence ID" value="cds.evm.model.10.2"/>
    <property type="gene ID" value="evm.TU.10.2"/>
</dbReference>
<dbReference type="EMBL" id="UZAU01000776">
    <property type="status" value="NOT_ANNOTATED_CDS"/>
    <property type="molecule type" value="Genomic_DNA"/>
</dbReference>
<keyword evidence="3" id="KW-1185">Reference proteome</keyword>
<dbReference type="Proteomes" id="UP000596661">
    <property type="component" value="Unassembled WGS sequence"/>
</dbReference>